<dbReference type="AlphaFoldDB" id="A0A645E2C0"/>
<name>A0A645E2C0_9ZZZZ</name>
<proteinExistence type="predicted"/>
<comment type="caution">
    <text evidence="1">The sequence shown here is derived from an EMBL/GenBank/DDBJ whole genome shotgun (WGS) entry which is preliminary data.</text>
</comment>
<reference evidence="1" key="1">
    <citation type="submission" date="2019-08" db="EMBL/GenBank/DDBJ databases">
        <authorList>
            <person name="Kucharzyk K."/>
            <person name="Murdoch R.W."/>
            <person name="Higgins S."/>
            <person name="Loffler F."/>
        </authorList>
    </citation>
    <scope>NUCLEOTIDE SEQUENCE</scope>
</reference>
<evidence type="ECO:0000313" key="1">
    <source>
        <dbReference type="EMBL" id="MPM95701.1"/>
    </source>
</evidence>
<protein>
    <submittedName>
        <fullName evidence="1">Uncharacterized protein</fullName>
    </submittedName>
</protein>
<accession>A0A645E2C0</accession>
<dbReference type="EMBL" id="VSSQ01042162">
    <property type="protein sequence ID" value="MPM95701.1"/>
    <property type="molecule type" value="Genomic_DNA"/>
</dbReference>
<sequence>MRVVTHRPADHVRHLVEFAVIHLKKRVDDTPLHRLEPVDKIGDCPLLDDVAGIFKKILSEY</sequence>
<organism evidence="1">
    <name type="scientific">bioreactor metagenome</name>
    <dbReference type="NCBI Taxonomy" id="1076179"/>
    <lineage>
        <taxon>unclassified sequences</taxon>
        <taxon>metagenomes</taxon>
        <taxon>ecological metagenomes</taxon>
    </lineage>
</organism>
<gene>
    <name evidence="1" type="ORF">SDC9_142856</name>
</gene>